<comment type="caution">
    <text evidence="2">The sequence shown here is derived from an EMBL/GenBank/DDBJ whole genome shotgun (WGS) entry which is preliminary data.</text>
</comment>
<feature type="region of interest" description="Disordered" evidence="1">
    <location>
        <begin position="134"/>
        <end position="160"/>
    </location>
</feature>
<dbReference type="OrthoDB" id="9862857at2"/>
<organism evidence="2 3">
    <name type="scientific">Nitrospirillum amazonense</name>
    <dbReference type="NCBI Taxonomy" id="28077"/>
    <lineage>
        <taxon>Bacteria</taxon>
        <taxon>Pseudomonadati</taxon>
        <taxon>Pseudomonadota</taxon>
        <taxon>Alphaproteobacteria</taxon>
        <taxon>Rhodospirillales</taxon>
        <taxon>Azospirillaceae</taxon>
        <taxon>Nitrospirillum</taxon>
    </lineage>
</organism>
<name>A0A560GHJ2_9PROT</name>
<evidence type="ECO:0000256" key="1">
    <source>
        <dbReference type="SAM" id="MobiDB-lite"/>
    </source>
</evidence>
<evidence type="ECO:0000313" key="2">
    <source>
        <dbReference type="EMBL" id="TWB33100.1"/>
    </source>
</evidence>
<proteinExistence type="predicted"/>
<keyword evidence="3" id="KW-1185">Reference proteome</keyword>
<accession>A0A560GHJ2</accession>
<gene>
    <name evidence="2" type="ORF">FBZ90_1363</name>
</gene>
<dbReference type="Proteomes" id="UP000315751">
    <property type="component" value="Unassembled WGS sequence"/>
</dbReference>
<dbReference type="EMBL" id="VITR01000036">
    <property type="protein sequence ID" value="TWB33100.1"/>
    <property type="molecule type" value="Genomic_DNA"/>
</dbReference>
<feature type="compositionally biased region" description="Polar residues" evidence="1">
    <location>
        <begin position="148"/>
        <end position="158"/>
    </location>
</feature>
<dbReference type="RefSeq" id="WP_145736972.1">
    <property type="nucleotide sequence ID" value="NZ_VITR01000036.1"/>
</dbReference>
<sequence>MTGIDMAMLAGLAASASVRPNGQLDAEAVNGLGTALGLDGPAVLAAVTAMQKEQLVEIAWGPLLSVTGKGRRRVAGQPEPDAGVVLGAGATYIRGSVGKKAKVAINSTVKGIPASVLTAALALLQQTLPTLPDAARGPAESLHRELSDAQTDTGNQKTDGAGLLKRLTEGVEILSQAEKAGGMVSHLADMLKSLFDSLS</sequence>
<reference evidence="2 3" key="1">
    <citation type="submission" date="2019-06" db="EMBL/GenBank/DDBJ databases">
        <title>Genomic Encyclopedia of Type Strains, Phase IV (KMG-V): Genome sequencing to study the core and pangenomes of soil and plant-associated prokaryotes.</title>
        <authorList>
            <person name="Whitman W."/>
        </authorList>
    </citation>
    <scope>NUCLEOTIDE SEQUENCE [LARGE SCALE GENOMIC DNA]</scope>
    <source>
        <strain evidence="2 3">BR 11622</strain>
    </source>
</reference>
<dbReference type="AlphaFoldDB" id="A0A560GHJ2"/>
<protein>
    <submittedName>
        <fullName evidence="2">Uncharacterized protein</fullName>
    </submittedName>
</protein>
<evidence type="ECO:0000313" key="3">
    <source>
        <dbReference type="Proteomes" id="UP000315751"/>
    </source>
</evidence>